<evidence type="ECO:0000313" key="1">
    <source>
        <dbReference type="EMBL" id="ELQ75542.1"/>
    </source>
</evidence>
<organism evidence="1 2">
    <name type="scientific">Trachipleistophora hominis</name>
    <name type="common">Microsporidian parasite</name>
    <dbReference type="NCBI Taxonomy" id="72359"/>
    <lineage>
        <taxon>Eukaryota</taxon>
        <taxon>Fungi</taxon>
        <taxon>Fungi incertae sedis</taxon>
        <taxon>Microsporidia</taxon>
        <taxon>Pleistophoridae</taxon>
        <taxon>Trachipleistophora</taxon>
    </lineage>
</organism>
<dbReference type="OMA" id="PSCYITL"/>
<keyword evidence="2" id="KW-1185">Reference proteome</keyword>
<accession>L7JXQ6</accession>
<name>L7JXQ6_TRAHO</name>
<evidence type="ECO:0000313" key="2">
    <source>
        <dbReference type="Proteomes" id="UP000011185"/>
    </source>
</evidence>
<dbReference type="Proteomes" id="UP000011185">
    <property type="component" value="Unassembled WGS sequence"/>
</dbReference>
<sequence>MSRKIVFTKNIRIEDLKSISELVNTVKKGEVYNIPRFDDPSCYITLLRQIFFFIGAKKYKDHRNTMLLQIFDTCSINLDTVKSELVNFINDKRIFFVVKAISKNVNDKKYFYENLAEHKIDILSSVRYAREIEFLSSINWAALDYLYIMDKLEQDCKFIIDFLRHDDENVQEKALSMFLERVKHKKNDFNEKLWRKINRKMLKILYTRGNLDKISLMALETLCYKYLSDEDLERTQKLCHLDPLKFLVRAPLRSKITKEILLELLKVSNWSVHTYDNITIENIIYSNMHLLNEEDVFYIVELPFTEYLRDFFLKLNIMNYKIFVSLCIRVANEPQFLNCVFLLECMKIYKKCDVMDEWKSNKKMERLLLRAYPLIMKDRDWYLRLLAKMETVWKGECLLIKKYFKLE</sequence>
<dbReference type="VEuPathDB" id="MicrosporidiaDB:THOM_1500"/>
<dbReference type="InParanoid" id="L7JXQ6"/>
<dbReference type="AlphaFoldDB" id="L7JXQ6"/>
<dbReference type="HOGENOM" id="CLU_676501_0_0_1"/>
<dbReference type="EMBL" id="JH993944">
    <property type="protein sequence ID" value="ELQ75542.1"/>
    <property type="molecule type" value="Genomic_DNA"/>
</dbReference>
<dbReference type="OrthoDB" id="2191583at2759"/>
<proteinExistence type="predicted"/>
<gene>
    <name evidence="1" type="ORF">THOM_1500</name>
</gene>
<protein>
    <submittedName>
        <fullName evidence="1">Uncharacterized protein</fullName>
    </submittedName>
</protein>
<reference evidence="1 2" key="1">
    <citation type="journal article" date="2012" name="PLoS Pathog.">
        <title>The genome of the obligate intracellular parasite Trachipleistophora hominis: new insights into microsporidian genome dynamics and reductive evolution.</title>
        <authorList>
            <person name="Heinz E."/>
            <person name="Williams T.A."/>
            <person name="Nakjang S."/>
            <person name="Noel C.J."/>
            <person name="Swan D.C."/>
            <person name="Goldberg A.V."/>
            <person name="Harris S.R."/>
            <person name="Weinmaier T."/>
            <person name="Markert S."/>
            <person name="Becher D."/>
            <person name="Bernhardt J."/>
            <person name="Dagan T."/>
            <person name="Hacker C."/>
            <person name="Lucocq J.M."/>
            <person name="Schweder T."/>
            <person name="Rattei T."/>
            <person name="Hall N."/>
            <person name="Hirt R.P."/>
            <person name="Embley T.M."/>
        </authorList>
    </citation>
    <scope>NUCLEOTIDE SEQUENCE [LARGE SCALE GENOMIC DNA]</scope>
</reference>